<evidence type="ECO:0000256" key="1">
    <source>
        <dbReference type="SAM" id="Phobius"/>
    </source>
</evidence>
<proteinExistence type="predicted"/>
<keyword evidence="1" id="KW-0472">Membrane</keyword>
<accession>A0A9X2BC11</accession>
<protein>
    <submittedName>
        <fullName evidence="2">DUF1700 domain-containing protein</fullName>
    </submittedName>
</protein>
<keyword evidence="3" id="KW-1185">Reference proteome</keyword>
<reference evidence="2" key="1">
    <citation type="submission" date="2021-09" db="EMBL/GenBank/DDBJ databases">
        <title>Genome analysis of Fictibacillus sp. KIGAM418 isolated from marine sediment.</title>
        <authorList>
            <person name="Seo M.-J."/>
            <person name="Cho E.-S."/>
            <person name="Hwang C.Y."/>
        </authorList>
    </citation>
    <scope>NUCLEOTIDE SEQUENCE</scope>
    <source>
        <strain evidence="2">KIGAM418</strain>
    </source>
</reference>
<gene>
    <name evidence="2" type="ORF">LCY76_01215</name>
</gene>
<evidence type="ECO:0000313" key="2">
    <source>
        <dbReference type="EMBL" id="MCK6255265.1"/>
    </source>
</evidence>
<organism evidence="2 3">
    <name type="scientific">Fictibacillus marinisediminis</name>
    <dbReference type="NCBI Taxonomy" id="2878389"/>
    <lineage>
        <taxon>Bacteria</taxon>
        <taxon>Bacillati</taxon>
        <taxon>Bacillota</taxon>
        <taxon>Bacilli</taxon>
        <taxon>Bacillales</taxon>
        <taxon>Fictibacillaceae</taxon>
        <taxon>Fictibacillus</taxon>
    </lineage>
</organism>
<name>A0A9X2BC11_9BACL</name>
<dbReference type="AlphaFoldDB" id="A0A9X2BC11"/>
<sequence>MVQNKFLSQLKDQLKELPEADRQDILYDYEEHFRLGLEEGKTEEEIAASLGQPKAIAKEVKAEFRVKEAKSKPSFESVVKAVLSTVSLGFFNLIFILGPFFAVVGVLLSIYAVSIGLLLSPIAVLFGWEQLGGSANWLMGLFSIVALLSAGVLLGVASIVLTRWFVRVLIKYLQFNVNIIKGR</sequence>
<dbReference type="EMBL" id="JAIWJX010000002">
    <property type="protein sequence ID" value="MCK6255265.1"/>
    <property type="molecule type" value="Genomic_DNA"/>
</dbReference>
<evidence type="ECO:0000313" key="3">
    <source>
        <dbReference type="Proteomes" id="UP001139011"/>
    </source>
</evidence>
<comment type="caution">
    <text evidence="2">The sequence shown here is derived from an EMBL/GenBank/DDBJ whole genome shotgun (WGS) entry which is preliminary data.</text>
</comment>
<keyword evidence="1" id="KW-1133">Transmembrane helix</keyword>
<dbReference type="Proteomes" id="UP001139011">
    <property type="component" value="Unassembled WGS sequence"/>
</dbReference>
<keyword evidence="1" id="KW-0812">Transmembrane</keyword>
<feature type="transmembrane region" description="Helical" evidence="1">
    <location>
        <begin position="140"/>
        <end position="166"/>
    </location>
</feature>
<dbReference type="RefSeq" id="WP_248251127.1">
    <property type="nucleotide sequence ID" value="NZ_JAIWJX010000002.1"/>
</dbReference>
<feature type="transmembrane region" description="Helical" evidence="1">
    <location>
        <begin position="108"/>
        <end position="128"/>
    </location>
</feature>
<dbReference type="Pfam" id="PF22564">
    <property type="entry name" value="HAAS"/>
    <property type="match status" value="1"/>
</dbReference>
<feature type="transmembrane region" description="Helical" evidence="1">
    <location>
        <begin position="81"/>
        <end position="102"/>
    </location>
</feature>